<name>A0ABD3PVR5_9STRA</name>
<gene>
    <name evidence="1" type="ORF">ACHAW5_008978</name>
</gene>
<proteinExistence type="predicted"/>
<dbReference type="EMBL" id="JALLAZ020000566">
    <property type="protein sequence ID" value="KAL3792087.1"/>
    <property type="molecule type" value="Genomic_DNA"/>
</dbReference>
<sequence>MDSVYIKSIDSIHAKAPIPIIGLPPAFIVLSMCSHNSGFLNTISLTPSISPRPSSRQAILSKTAKLLLPPLLRLDKAFG</sequence>
<evidence type="ECO:0000313" key="1">
    <source>
        <dbReference type="EMBL" id="KAL3792087.1"/>
    </source>
</evidence>
<accession>A0ABD3PVR5</accession>
<protein>
    <submittedName>
        <fullName evidence="1">Uncharacterized protein</fullName>
    </submittedName>
</protein>
<keyword evidence="2" id="KW-1185">Reference proteome</keyword>
<reference evidence="1 2" key="1">
    <citation type="submission" date="2024-10" db="EMBL/GenBank/DDBJ databases">
        <title>Updated reference genomes for cyclostephanoid diatoms.</title>
        <authorList>
            <person name="Roberts W.R."/>
            <person name="Alverson A.J."/>
        </authorList>
    </citation>
    <scope>NUCLEOTIDE SEQUENCE [LARGE SCALE GENOMIC DNA]</scope>
    <source>
        <strain evidence="1 2">AJA276-08</strain>
    </source>
</reference>
<dbReference type="Proteomes" id="UP001530315">
    <property type="component" value="Unassembled WGS sequence"/>
</dbReference>
<comment type="caution">
    <text evidence="1">The sequence shown here is derived from an EMBL/GenBank/DDBJ whole genome shotgun (WGS) entry which is preliminary data.</text>
</comment>
<dbReference type="AlphaFoldDB" id="A0ABD3PVR5"/>
<evidence type="ECO:0000313" key="2">
    <source>
        <dbReference type="Proteomes" id="UP001530315"/>
    </source>
</evidence>
<organism evidence="1 2">
    <name type="scientific">Stephanodiscus triporus</name>
    <dbReference type="NCBI Taxonomy" id="2934178"/>
    <lineage>
        <taxon>Eukaryota</taxon>
        <taxon>Sar</taxon>
        <taxon>Stramenopiles</taxon>
        <taxon>Ochrophyta</taxon>
        <taxon>Bacillariophyta</taxon>
        <taxon>Coscinodiscophyceae</taxon>
        <taxon>Thalassiosirophycidae</taxon>
        <taxon>Stephanodiscales</taxon>
        <taxon>Stephanodiscaceae</taxon>
        <taxon>Stephanodiscus</taxon>
    </lineage>
</organism>